<feature type="transmembrane region" description="Helical" evidence="2">
    <location>
        <begin position="69"/>
        <end position="89"/>
    </location>
</feature>
<keyword evidence="2" id="KW-0472">Membrane</keyword>
<feature type="region of interest" description="Disordered" evidence="1">
    <location>
        <begin position="90"/>
        <end position="202"/>
    </location>
</feature>
<dbReference type="EMBL" id="HG683134">
    <property type="protein sequence ID" value="CDJ31253.1"/>
    <property type="molecule type" value="Genomic_DNA"/>
</dbReference>
<reference evidence="3" key="2">
    <citation type="submission" date="2013-10" db="EMBL/GenBank/DDBJ databases">
        <authorList>
            <person name="Aslett M."/>
        </authorList>
    </citation>
    <scope>NUCLEOTIDE SEQUENCE [LARGE SCALE GENOMIC DNA]</scope>
    <source>
        <strain evidence="3">Houghton</strain>
    </source>
</reference>
<name>U6K702_9EIME</name>
<protein>
    <submittedName>
        <fullName evidence="3">Uncharacterized protein</fullName>
    </submittedName>
</protein>
<evidence type="ECO:0000256" key="2">
    <source>
        <dbReference type="SAM" id="Phobius"/>
    </source>
</evidence>
<feature type="compositionally biased region" description="Polar residues" evidence="1">
    <location>
        <begin position="138"/>
        <end position="147"/>
    </location>
</feature>
<organism evidence="3 4">
    <name type="scientific">Eimeria mitis</name>
    <dbReference type="NCBI Taxonomy" id="44415"/>
    <lineage>
        <taxon>Eukaryota</taxon>
        <taxon>Sar</taxon>
        <taxon>Alveolata</taxon>
        <taxon>Apicomplexa</taxon>
        <taxon>Conoidasida</taxon>
        <taxon>Coccidia</taxon>
        <taxon>Eucoccidiorida</taxon>
        <taxon>Eimeriorina</taxon>
        <taxon>Eimeriidae</taxon>
        <taxon>Eimeria</taxon>
    </lineage>
</organism>
<dbReference type="Proteomes" id="UP000030744">
    <property type="component" value="Unassembled WGS sequence"/>
</dbReference>
<evidence type="ECO:0000313" key="4">
    <source>
        <dbReference type="Proteomes" id="UP000030744"/>
    </source>
</evidence>
<keyword evidence="4" id="KW-1185">Reference proteome</keyword>
<dbReference type="VEuPathDB" id="ToxoDB:EMH_0008520"/>
<gene>
    <name evidence="3" type="ORF">EMH_0008520</name>
</gene>
<reference evidence="3" key="1">
    <citation type="submission" date="2013-10" db="EMBL/GenBank/DDBJ databases">
        <title>Genomic analysis of the causative agents of coccidiosis in chickens.</title>
        <authorList>
            <person name="Reid A.J."/>
            <person name="Blake D."/>
            <person name="Billington K."/>
            <person name="Browne H."/>
            <person name="Dunn M."/>
            <person name="Hung S."/>
            <person name="Kawahara F."/>
            <person name="Miranda-Saavedra D."/>
            <person name="Mourier T."/>
            <person name="Nagra H."/>
            <person name="Otto T.D."/>
            <person name="Rawlings N."/>
            <person name="Sanchez A."/>
            <person name="Sanders M."/>
            <person name="Subramaniam C."/>
            <person name="Tay Y."/>
            <person name="Dear P."/>
            <person name="Doerig C."/>
            <person name="Gruber A."/>
            <person name="Parkinson J."/>
            <person name="Shirley M."/>
            <person name="Wan K.L."/>
            <person name="Berriman M."/>
            <person name="Tomley F."/>
            <person name="Pain A."/>
        </authorList>
    </citation>
    <scope>NUCLEOTIDE SEQUENCE [LARGE SCALE GENOMIC DNA]</scope>
    <source>
        <strain evidence="3">Houghton</strain>
    </source>
</reference>
<dbReference type="GeneID" id="25375841"/>
<feature type="region of interest" description="Disordered" evidence="1">
    <location>
        <begin position="1"/>
        <end position="64"/>
    </location>
</feature>
<dbReference type="AlphaFoldDB" id="U6K702"/>
<keyword evidence="2" id="KW-1133">Transmembrane helix</keyword>
<accession>U6K702</accession>
<dbReference type="OrthoDB" id="347710at2759"/>
<evidence type="ECO:0000256" key="1">
    <source>
        <dbReference type="SAM" id="MobiDB-lite"/>
    </source>
</evidence>
<proteinExistence type="predicted"/>
<sequence length="442" mass="47121">MRQEPSDYSPGLRGAPVTDQDAAKSPAGGKQAQREIHSIGRGAGPPAGFSEDEKAAVPVSRATKKKVPALLTGALLAFLAAGALGGYLLNAKRGERDPPPIETPTPATLPTGESAAEGGSSLPSPAPTGLPTPADVSPPTQFPTSPQRPEVDVDETVKGAATKSSKHIPSHDKTSPKKSAETEGEDAPNYMPKPVDDSPTDPLEYFRRQASLSKKDAQVRNLTGKAYESALVDVQFVRTLLRAATSRIELLCDIEKLCNSSGIGSLLLGRGAAPLPSPDVLEKYQDRVTFEDFMVMLKGVPFRVKEKALEEAGTVARVLAERLAASVKLETMQLENDRKVHSSFQEFALTLPPGEVHIVHAKNVMFGVSPLLSALGRAIFDREANTLDAEALGSWVADWDTEGVLGRIAVNEEDMQAVLGMRLRNYPSTSPDDIFASALALF</sequence>
<feature type="compositionally biased region" description="Basic and acidic residues" evidence="1">
    <location>
        <begin position="169"/>
        <end position="181"/>
    </location>
</feature>
<evidence type="ECO:0000313" key="3">
    <source>
        <dbReference type="EMBL" id="CDJ31253.1"/>
    </source>
</evidence>
<keyword evidence="2" id="KW-0812">Transmembrane</keyword>
<dbReference type="RefSeq" id="XP_013353818.1">
    <property type="nucleotide sequence ID" value="XM_013498364.1"/>
</dbReference>